<protein>
    <submittedName>
        <fullName evidence="4">TetR/AcrR family transcriptional regulator</fullName>
    </submittedName>
</protein>
<keyword evidence="1 2" id="KW-0238">DNA-binding</keyword>
<feature type="domain" description="HTH tetR-type" evidence="3">
    <location>
        <begin position="6"/>
        <end position="66"/>
    </location>
</feature>
<evidence type="ECO:0000256" key="2">
    <source>
        <dbReference type="PROSITE-ProRule" id="PRU00335"/>
    </source>
</evidence>
<keyword evidence="5" id="KW-1185">Reference proteome</keyword>
<evidence type="ECO:0000313" key="5">
    <source>
        <dbReference type="Proteomes" id="UP001299265"/>
    </source>
</evidence>
<dbReference type="PROSITE" id="PS50977">
    <property type="entry name" value="HTH_TETR_2"/>
    <property type="match status" value="1"/>
</dbReference>
<feature type="DNA-binding region" description="H-T-H motif" evidence="2">
    <location>
        <begin position="29"/>
        <end position="48"/>
    </location>
</feature>
<evidence type="ECO:0000259" key="3">
    <source>
        <dbReference type="PROSITE" id="PS50977"/>
    </source>
</evidence>
<dbReference type="PANTHER" id="PTHR43479">
    <property type="entry name" value="ACREF/ENVCD OPERON REPRESSOR-RELATED"/>
    <property type="match status" value="1"/>
</dbReference>
<dbReference type="InterPro" id="IPR050624">
    <property type="entry name" value="HTH-type_Tx_Regulator"/>
</dbReference>
<gene>
    <name evidence="4" type="ORF">LQE92_10265</name>
</gene>
<dbReference type="InterPro" id="IPR009057">
    <property type="entry name" value="Homeodomain-like_sf"/>
</dbReference>
<dbReference type="EMBL" id="JAJNOR010000005">
    <property type="protein sequence ID" value="MCD2493012.1"/>
    <property type="molecule type" value="Genomic_DNA"/>
</dbReference>
<dbReference type="AlphaFoldDB" id="A0AAP2RJA6"/>
<name>A0AAP2RJA6_9FIRM</name>
<dbReference type="GO" id="GO:0003677">
    <property type="term" value="F:DNA binding"/>
    <property type="evidence" value="ECO:0007669"/>
    <property type="project" value="UniProtKB-UniRule"/>
</dbReference>
<dbReference type="InterPro" id="IPR001647">
    <property type="entry name" value="HTH_TetR"/>
</dbReference>
<comment type="caution">
    <text evidence="4">The sequence shown here is derived from an EMBL/GenBank/DDBJ whole genome shotgun (WGS) entry which is preliminary data.</text>
</comment>
<accession>A0AAP2RJA6</accession>
<proteinExistence type="predicted"/>
<dbReference type="Proteomes" id="UP001299265">
    <property type="component" value="Unassembled WGS sequence"/>
</dbReference>
<reference evidence="4 5" key="1">
    <citation type="submission" date="2021-11" db="EMBL/GenBank/DDBJ databases">
        <title>Lacrimispora sp. nov. NSJ-141 isolated from human feces.</title>
        <authorList>
            <person name="Abdugheni R."/>
        </authorList>
    </citation>
    <scope>NUCLEOTIDE SEQUENCE [LARGE SCALE GENOMIC DNA]</scope>
    <source>
        <strain evidence="4 5">NSJ-141</strain>
    </source>
</reference>
<evidence type="ECO:0000313" key="4">
    <source>
        <dbReference type="EMBL" id="MCD2493012.1"/>
    </source>
</evidence>
<dbReference type="SUPFAM" id="SSF46689">
    <property type="entry name" value="Homeodomain-like"/>
    <property type="match status" value="1"/>
</dbReference>
<dbReference type="Pfam" id="PF00440">
    <property type="entry name" value="TetR_N"/>
    <property type="match status" value="1"/>
</dbReference>
<dbReference type="PANTHER" id="PTHR43479:SF11">
    <property type="entry name" value="ACREF_ENVCD OPERON REPRESSOR-RELATED"/>
    <property type="match status" value="1"/>
</dbReference>
<evidence type="ECO:0000256" key="1">
    <source>
        <dbReference type="ARBA" id="ARBA00023125"/>
    </source>
</evidence>
<dbReference type="PRINTS" id="PR00455">
    <property type="entry name" value="HTHTETR"/>
</dbReference>
<dbReference type="Gene3D" id="1.10.357.10">
    <property type="entry name" value="Tetracycline Repressor, domain 2"/>
    <property type="match status" value="1"/>
</dbReference>
<organism evidence="4 5">
    <name type="scientific">Lientehia hominis</name>
    <dbReference type="NCBI Taxonomy" id="2897778"/>
    <lineage>
        <taxon>Bacteria</taxon>
        <taxon>Bacillati</taxon>
        <taxon>Bacillota</taxon>
        <taxon>Clostridia</taxon>
        <taxon>Lachnospirales</taxon>
        <taxon>Lachnospiraceae</taxon>
        <taxon>Lientehia</taxon>
    </lineage>
</organism>
<sequence>MAKQIEGVYEKVIECAKEEFGEKGYVDASLRTIAAGADTSTGSIYTRFGDKAGLFQAIVQPAADKLKEMFLEIQESFHHFDAETQREQMARYTLHGMDRLLDYMYENKDVFRLLLDASYGTQFQSFVDELVDIEVDYTYRYLQVIGAERAKDEPLTLEIVHMVVTAFMNGMFEVIRHDMSREDAGRYIELLSQYHRAGFCAILPIES</sequence>
<dbReference type="RefSeq" id="WP_231062874.1">
    <property type="nucleotide sequence ID" value="NZ_JAJNOR010000005.1"/>
</dbReference>